<dbReference type="AlphaFoldDB" id="A0A914DX82"/>
<dbReference type="InterPro" id="IPR033116">
    <property type="entry name" value="TRYPSIN_SER"/>
</dbReference>
<evidence type="ECO:0000256" key="2">
    <source>
        <dbReference type="RuleBase" id="RU363034"/>
    </source>
</evidence>
<dbReference type="PROSITE" id="PS50240">
    <property type="entry name" value="TRYPSIN_DOM"/>
    <property type="match status" value="1"/>
</dbReference>
<protein>
    <submittedName>
        <fullName evidence="6">Peptidase S1 domain-containing protein</fullName>
    </submittedName>
</protein>
<evidence type="ECO:0000313" key="6">
    <source>
        <dbReference type="WBParaSite" id="ACRNAN_scaffold4370.g21084.t1"/>
    </source>
</evidence>
<dbReference type="CDD" id="cd00190">
    <property type="entry name" value="Tryp_SPc"/>
    <property type="match status" value="1"/>
</dbReference>
<dbReference type="SMART" id="SM00020">
    <property type="entry name" value="Tryp_SPc"/>
    <property type="match status" value="1"/>
</dbReference>
<dbReference type="PANTHER" id="PTHR24253:SF176">
    <property type="entry name" value="CORIN, ISOFORM B"/>
    <property type="match status" value="1"/>
</dbReference>
<dbReference type="Pfam" id="PF00089">
    <property type="entry name" value="Trypsin"/>
    <property type="match status" value="1"/>
</dbReference>
<feature type="domain" description="Peptidase S1" evidence="4">
    <location>
        <begin position="39"/>
        <end position="250"/>
    </location>
</feature>
<feature type="signal peptide" evidence="3">
    <location>
        <begin position="1"/>
        <end position="18"/>
    </location>
</feature>
<dbReference type="InterPro" id="IPR009003">
    <property type="entry name" value="Peptidase_S1_PA"/>
</dbReference>
<reference evidence="6" key="1">
    <citation type="submission" date="2022-11" db="UniProtKB">
        <authorList>
            <consortium name="WormBaseParasite"/>
        </authorList>
    </citation>
    <scope>IDENTIFICATION</scope>
</reference>
<keyword evidence="2" id="KW-0645">Protease</keyword>
<sequence length="256" mass="28651">MSIFKVLSFVSIIPLIFSSTVYERECGLTYNEVVPDPHIIGGKPSIIGDWPWIVSVHENGQKVCTGSIIAPRFVLTAAHCYNKKEMKIHAGSNYANGGQMVKVKRVTTFDDYIPDPEKIPNDIAIMELDTPLQFHENVTKICLPKKFREIPNSEASIAGFGYTWHGGMKVAKTNNFILREAVINFRDFNYCKEAAIKWNYTSKNYICAGARGKGTGGGDSGGPLMYKRNNKDVLFARVSAYCNWIEKVTNEEATCF</sequence>
<dbReference type="InterPro" id="IPR001314">
    <property type="entry name" value="Peptidase_S1A"/>
</dbReference>
<dbReference type="Gene3D" id="2.40.10.10">
    <property type="entry name" value="Trypsin-like serine proteases"/>
    <property type="match status" value="1"/>
</dbReference>
<dbReference type="PROSITE" id="PS00134">
    <property type="entry name" value="TRYPSIN_HIS"/>
    <property type="match status" value="1"/>
</dbReference>
<dbReference type="PRINTS" id="PR00722">
    <property type="entry name" value="CHYMOTRYPSIN"/>
</dbReference>
<dbReference type="InterPro" id="IPR043504">
    <property type="entry name" value="Peptidase_S1_PA_chymotrypsin"/>
</dbReference>
<evidence type="ECO:0000256" key="1">
    <source>
        <dbReference type="ARBA" id="ARBA00023157"/>
    </source>
</evidence>
<dbReference type="PANTHER" id="PTHR24253">
    <property type="entry name" value="TRANSMEMBRANE PROTEASE SERINE"/>
    <property type="match status" value="1"/>
</dbReference>
<keyword evidence="5" id="KW-1185">Reference proteome</keyword>
<dbReference type="WBParaSite" id="ACRNAN_scaffold4370.g21084.t1">
    <property type="protein sequence ID" value="ACRNAN_scaffold4370.g21084.t1"/>
    <property type="gene ID" value="ACRNAN_scaffold4370.g21084"/>
</dbReference>
<name>A0A914DX82_9BILA</name>
<dbReference type="GO" id="GO:0006508">
    <property type="term" value="P:proteolysis"/>
    <property type="evidence" value="ECO:0007669"/>
    <property type="project" value="UniProtKB-KW"/>
</dbReference>
<organism evidence="5 6">
    <name type="scientific">Acrobeloides nanus</name>
    <dbReference type="NCBI Taxonomy" id="290746"/>
    <lineage>
        <taxon>Eukaryota</taxon>
        <taxon>Metazoa</taxon>
        <taxon>Ecdysozoa</taxon>
        <taxon>Nematoda</taxon>
        <taxon>Chromadorea</taxon>
        <taxon>Rhabditida</taxon>
        <taxon>Tylenchina</taxon>
        <taxon>Cephalobomorpha</taxon>
        <taxon>Cephaloboidea</taxon>
        <taxon>Cephalobidae</taxon>
        <taxon>Acrobeloides</taxon>
    </lineage>
</organism>
<proteinExistence type="predicted"/>
<keyword evidence="2" id="KW-0378">Hydrolase</keyword>
<accession>A0A914DX82</accession>
<dbReference type="SUPFAM" id="SSF50494">
    <property type="entry name" value="Trypsin-like serine proteases"/>
    <property type="match status" value="1"/>
</dbReference>
<dbReference type="FunFam" id="2.40.10.10:FF:000068">
    <property type="entry name" value="transmembrane protease serine 2"/>
    <property type="match status" value="1"/>
</dbReference>
<dbReference type="InterPro" id="IPR018114">
    <property type="entry name" value="TRYPSIN_HIS"/>
</dbReference>
<evidence type="ECO:0000313" key="5">
    <source>
        <dbReference type="Proteomes" id="UP000887540"/>
    </source>
</evidence>
<evidence type="ECO:0000256" key="3">
    <source>
        <dbReference type="SAM" id="SignalP"/>
    </source>
</evidence>
<dbReference type="GO" id="GO:0004252">
    <property type="term" value="F:serine-type endopeptidase activity"/>
    <property type="evidence" value="ECO:0007669"/>
    <property type="project" value="InterPro"/>
</dbReference>
<evidence type="ECO:0000259" key="4">
    <source>
        <dbReference type="PROSITE" id="PS50240"/>
    </source>
</evidence>
<feature type="chain" id="PRO_5037390594" evidence="3">
    <location>
        <begin position="19"/>
        <end position="256"/>
    </location>
</feature>
<dbReference type="InterPro" id="IPR001254">
    <property type="entry name" value="Trypsin_dom"/>
</dbReference>
<keyword evidence="1" id="KW-1015">Disulfide bond</keyword>
<keyword evidence="3" id="KW-0732">Signal</keyword>
<keyword evidence="2" id="KW-0720">Serine protease</keyword>
<dbReference type="Proteomes" id="UP000887540">
    <property type="component" value="Unplaced"/>
</dbReference>
<dbReference type="PROSITE" id="PS00135">
    <property type="entry name" value="TRYPSIN_SER"/>
    <property type="match status" value="1"/>
</dbReference>